<comment type="caution">
    <text evidence="1">The sequence shown here is derived from an EMBL/GenBank/DDBJ whole genome shotgun (WGS) entry which is preliminary data.</text>
</comment>
<sequence length="201" mass="22947">MGRLYLQYLHDDYILTCKSCETHLATIDDNGCPDVIRLNHSKSGFKPKKVVNCKLEKGTTTPFSNGYTIDIKCIMCLEIVGRVDKQHTNPYNSVIFNVGLNPEETAIRVFQGSTITEAGNTIDIDQLDIQLLTMLMSKVTVKRMTPEKDPSLISIESEESTEQSLMQQFGIDDNPQRYIQSTFYREQDNLFNAMSERPQMY</sequence>
<evidence type="ECO:0000313" key="1">
    <source>
        <dbReference type="EMBL" id="TNV85480.1"/>
    </source>
</evidence>
<accession>A0A8J8P437</accession>
<evidence type="ECO:0000313" key="2">
    <source>
        <dbReference type="Proteomes" id="UP000785679"/>
    </source>
</evidence>
<keyword evidence="2" id="KW-1185">Reference proteome</keyword>
<protein>
    <recommendedName>
        <fullName evidence="3">Protein yippee-like</fullName>
    </recommendedName>
</protein>
<organism evidence="1 2">
    <name type="scientific">Halteria grandinella</name>
    <dbReference type="NCBI Taxonomy" id="5974"/>
    <lineage>
        <taxon>Eukaryota</taxon>
        <taxon>Sar</taxon>
        <taxon>Alveolata</taxon>
        <taxon>Ciliophora</taxon>
        <taxon>Intramacronucleata</taxon>
        <taxon>Spirotrichea</taxon>
        <taxon>Stichotrichia</taxon>
        <taxon>Sporadotrichida</taxon>
        <taxon>Halteriidae</taxon>
        <taxon>Halteria</taxon>
    </lineage>
</organism>
<reference evidence="1" key="1">
    <citation type="submission" date="2019-06" db="EMBL/GenBank/DDBJ databases">
        <authorList>
            <person name="Zheng W."/>
        </authorList>
    </citation>
    <scope>NUCLEOTIDE SEQUENCE</scope>
    <source>
        <strain evidence="1">QDHG01</strain>
    </source>
</reference>
<evidence type="ECO:0008006" key="3">
    <source>
        <dbReference type="Google" id="ProtNLM"/>
    </source>
</evidence>
<gene>
    <name evidence="1" type="ORF">FGO68_gene14519</name>
</gene>
<proteinExistence type="predicted"/>
<dbReference type="EMBL" id="RRYP01001801">
    <property type="protein sequence ID" value="TNV85480.1"/>
    <property type="molecule type" value="Genomic_DNA"/>
</dbReference>
<dbReference type="Proteomes" id="UP000785679">
    <property type="component" value="Unassembled WGS sequence"/>
</dbReference>
<dbReference type="AlphaFoldDB" id="A0A8J8P437"/>
<name>A0A8J8P437_HALGN</name>